<evidence type="ECO:0000313" key="3">
    <source>
        <dbReference type="Proteomes" id="UP000811609"/>
    </source>
</evidence>
<reference evidence="2" key="1">
    <citation type="submission" date="2020-12" db="EMBL/GenBank/DDBJ databases">
        <title>WGS assembly of Carya illinoinensis cv. Pawnee.</title>
        <authorList>
            <person name="Platts A."/>
            <person name="Shu S."/>
            <person name="Wright S."/>
            <person name="Barry K."/>
            <person name="Edger P."/>
            <person name="Pires J.C."/>
            <person name="Schmutz J."/>
        </authorList>
    </citation>
    <scope>NUCLEOTIDE SEQUENCE</scope>
    <source>
        <tissue evidence="2">Leaf</tissue>
    </source>
</reference>
<dbReference type="EMBL" id="CM031811">
    <property type="protein sequence ID" value="KAG6659271.1"/>
    <property type="molecule type" value="Genomic_DNA"/>
</dbReference>
<keyword evidence="3" id="KW-1185">Reference proteome</keyword>
<comment type="caution">
    <text evidence="2">The sequence shown here is derived from an EMBL/GenBank/DDBJ whole genome shotgun (WGS) entry which is preliminary data.</text>
</comment>
<gene>
    <name evidence="2" type="ORF">CIPAW_03G021900</name>
</gene>
<feature type="chain" id="PRO_5035830955" evidence="1">
    <location>
        <begin position="24"/>
        <end position="76"/>
    </location>
</feature>
<evidence type="ECO:0000256" key="1">
    <source>
        <dbReference type="SAM" id="SignalP"/>
    </source>
</evidence>
<feature type="signal peptide" evidence="1">
    <location>
        <begin position="1"/>
        <end position="23"/>
    </location>
</feature>
<keyword evidence="1" id="KW-0732">Signal</keyword>
<dbReference type="AlphaFoldDB" id="A0A8T1QZC4"/>
<name>A0A8T1QZC4_CARIL</name>
<organism evidence="2 3">
    <name type="scientific">Carya illinoinensis</name>
    <name type="common">Pecan</name>
    <dbReference type="NCBI Taxonomy" id="32201"/>
    <lineage>
        <taxon>Eukaryota</taxon>
        <taxon>Viridiplantae</taxon>
        <taxon>Streptophyta</taxon>
        <taxon>Embryophyta</taxon>
        <taxon>Tracheophyta</taxon>
        <taxon>Spermatophyta</taxon>
        <taxon>Magnoliopsida</taxon>
        <taxon>eudicotyledons</taxon>
        <taxon>Gunneridae</taxon>
        <taxon>Pentapetalae</taxon>
        <taxon>rosids</taxon>
        <taxon>fabids</taxon>
        <taxon>Fagales</taxon>
        <taxon>Juglandaceae</taxon>
        <taxon>Carya</taxon>
    </lineage>
</organism>
<dbReference type="Proteomes" id="UP000811609">
    <property type="component" value="Chromosome 3"/>
</dbReference>
<proteinExistence type="predicted"/>
<sequence length="76" mass="8856">MKTIILIICMLFTSLLILSPSITVRKLAESGERTFWWPSRGSQEGYNFMRTARQSRAYSKCIYSESETEAHQVYSR</sequence>
<accession>A0A8T1QZC4</accession>
<protein>
    <submittedName>
        <fullName evidence="2">Uncharacterized protein</fullName>
    </submittedName>
</protein>
<evidence type="ECO:0000313" key="2">
    <source>
        <dbReference type="EMBL" id="KAG6659271.1"/>
    </source>
</evidence>